<dbReference type="PANTHER" id="PTHR35802">
    <property type="entry name" value="PROTEASE SYNTHASE AND SPORULATION PROTEIN PAI 2"/>
    <property type="match status" value="1"/>
</dbReference>
<organism evidence="1 2">
    <name type="scientific">Glacieibacterium frigidum</name>
    <dbReference type="NCBI Taxonomy" id="2593303"/>
    <lineage>
        <taxon>Bacteria</taxon>
        <taxon>Pseudomonadati</taxon>
        <taxon>Pseudomonadota</taxon>
        <taxon>Alphaproteobacteria</taxon>
        <taxon>Sphingomonadales</taxon>
        <taxon>Sphingosinicellaceae</taxon>
        <taxon>Glacieibacterium</taxon>
    </lineage>
</organism>
<accession>A0A552UJ49</accession>
<dbReference type="Proteomes" id="UP000317894">
    <property type="component" value="Unassembled WGS sequence"/>
</dbReference>
<evidence type="ECO:0000313" key="2">
    <source>
        <dbReference type="Proteomes" id="UP000317894"/>
    </source>
</evidence>
<dbReference type="EMBL" id="VJWA01000001">
    <property type="protein sequence ID" value="TRW18210.1"/>
    <property type="molecule type" value="Genomic_DNA"/>
</dbReference>
<comment type="caution">
    <text evidence="1">The sequence shown here is derived from an EMBL/GenBank/DDBJ whole genome shotgun (WGS) entry which is preliminary data.</text>
</comment>
<dbReference type="InterPro" id="IPR007396">
    <property type="entry name" value="TR_PAI2-type"/>
</dbReference>
<dbReference type="Pfam" id="PF04299">
    <property type="entry name" value="FMN_bind_2"/>
    <property type="match status" value="1"/>
</dbReference>
<dbReference type="InterPro" id="IPR012349">
    <property type="entry name" value="Split_barrel_FMN-bd"/>
</dbReference>
<protein>
    <submittedName>
        <fullName evidence="1">FMN-binding negative transcriptional regulator</fullName>
    </submittedName>
</protein>
<keyword evidence="2" id="KW-1185">Reference proteome</keyword>
<dbReference type="PANTHER" id="PTHR35802:SF1">
    <property type="entry name" value="PROTEASE SYNTHASE AND SPORULATION PROTEIN PAI 2"/>
    <property type="match status" value="1"/>
</dbReference>
<sequence length="190" mass="20596">MHPSPLYRWDDDSALEFVAEMAFAHVFAQVPAGPRVAHVPLLAEGRKLRFHLANANALTPHLGGMTALASVAGPNAYVSPNWYVKRTRVPTWLYVAVECEGPVRALGNDELVDLLDASAATYETRAAQDWTRAKMDPAKFAAMCRAITGFELTVETIRATRKLSQDSDAADTAGVIAHVPDDVAALVRAQ</sequence>
<dbReference type="PIRSF" id="PIRSF010372">
    <property type="entry name" value="PaiB"/>
    <property type="match status" value="1"/>
</dbReference>
<name>A0A552UJ49_9SPHN</name>
<dbReference type="AlphaFoldDB" id="A0A552UJ49"/>
<dbReference type="OrthoDB" id="9794948at2"/>
<dbReference type="SUPFAM" id="SSF50475">
    <property type="entry name" value="FMN-binding split barrel"/>
    <property type="match status" value="1"/>
</dbReference>
<proteinExistence type="predicted"/>
<dbReference type="RefSeq" id="WP_144236903.1">
    <property type="nucleotide sequence ID" value="NZ_VJWA01000001.1"/>
</dbReference>
<evidence type="ECO:0000313" key="1">
    <source>
        <dbReference type="EMBL" id="TRW18210.1"/>
    </source>
</evidence>
<dbReference type="Gene3D" id="2.30.110.10">
    <property type="entry name" value="Electron Transport, Fmn-binding Protein, Chain A"/>
    <property type="match status" value="1"/>
</dbReference>
<gene>
    <name evidence="1" type="ORF">FMM06_08955</name>
</gene>
<reference evidence="1 2" key="1">
    <citation type="submission" date="2019-07" db="EMBL/GenBank/DDBJ databases">
        <title>Novel species isolated from glacier.</title>
        <authorList>
            <person name="Liu Q."/>
            <person name="Xin Y.-H."/>
        </authorList>
    </citation>
    <scope>NUCLEOTIDE SEQUENCE [LARGE SCALE GENOMIC DNA]</scope>
    <source>
        <strain evidence="1 2">LB1R16</strain>
    </source>
</reference>